<feature type="transmembrane region" description="Helical" evidence="1">
    <location>
        <begin position="212"/>
        <end position="234"/>
    </location>
</feature>
<gene>
    <name evidence="2" type="ORF">WJU16_03315</name>
</gene>
<evidence type="ECO:0000256" key="1">
    <source>
        <dbReference type="SAM" id="Phobius"/>
    </source>
</evidence>
<keyword evidence="1" id="KW-0472">Membrane</keyword>
<reference evidence="3" key="1">
    <citation type="submission" date="2024-03" db="EMBL/GenBank/DDBJ databases">
        <title>Chitinophaga horti sp. nov., isolated from garden soil.</title>
        <authorList>
            <person name="Lee D.S."/>
            <person name="Han D.M."/>
            <person name="Baek J.H."/>
            <person name="Choi D.G."/>
            <person name="Jeon J.H."/>
            <person name="Jeon C.O."/>
        </authorList>
    </citation>
    <scope>NUCLEOTIDE SEQUENCE [LARGE SCALE GENOMIC DNA]</scope>
    <source>
        <strain evidence="3">GPA1</strain>
    </source>
</reference>
<keyword evidence="1" id="KW-1133">Transmembrane helix</keyword>
<keyword evidence="1" id="KW-0812">Transmembrane</keyword>
<dbReference type="EMBL" id="CP149822">
    <property type="protein sequence ID" value="WZN42064.1"/>
    <property type="molecule type" value="Genomic_DNA"/>
</dbReference>
<evidence type="ECO:0000313" key="2">
    <source>
        <dbReference type="EMBL" id="WZN42064.1"/>
    </source>
</evidence>
<organism evidence="2 3">
    <name type="scientific">Chitinophaga pollutisoli</name>
    <dbReference type="NCBI Taxonomy" id="3133966"/>
    <lineage>
        <taxon>Bacteria</taxon>
        <taxon>Pseudomonadati</taxon>
        <taxon>Bacteroidota</taxon>
        <taxon>Chitinophagia</taxon>
        <taxon>Chitinophagales</taxon>
        <taxon>Chitinophagaceae</taxon>
        <taxon>Chitinophaga</taxon>
    </lineage>
</organism>
<feature type="transmembrane region" description="Helical" evidence="1">
    <location>
        <begin position="46"/>
        <end position="67"/>
    </location>
</feature>
<dbReference type="Pfam" id="PF07077">
    <property type="entry name" value="DUF1345"/>
    <property type="match status" value="1"/>
</dbReference>
<keyword evidence="3" id="KW-1185">Reference proteome</keyword>
<sequence length="236" mass="26575">MRTKKLLRTLVDRINHLDAHYKLYFSVGSAIIVFLVLLSSKMEASLSLMIAWLGFVGVSLALSWITILTSHPSDVKHEAHAQDSSRTLVFCFVIAAAFASLLAIVILLKGSLGRSDQGIYVAVIIPLSCVAGSWWLLHTVFTLRYAHFFYCDVDHSKDDGKHVKPEGMNFPEDKEPDYLDFTYFSFVIGMTFQVSDVDITSKRIRRLAWMHGVLSFAFNTFIVAFTINIIAGLFQK</sequence>
<dbReference type="Proteomes" id="UP001485459">
    <property type="component" value="Chromosome"/>
</dbReference>
<feature type="transmembrane region" description="Helical" evidence="1">
    <location>
        <begin position="88"/>
        <end position="107"/>
    </location>
</feature>
<evidence type="ECO:0000313" key="3">
    <source>
        <dbReference type="Proteomes" id="UP001485459"/>
    </source>
</evidence>
<feature type="transmembrane region" description="Helical" evidence="1">
    <location>
        <begin position="119"/>
        <end position="137"/>
    </location>
</feature>
<name>A0ABZ2YT96_9BACT</name>
<accession>A0ABZ2YT96</accession>
<dbReference type="RefSeq" id="WP_341836903.1">
    <property type="nucleotide sequence ID" value="NZ_CP149822.1"/>
</dbReference>
<proteinExistence type="predicted"/>
<dbReference type="InterPro" id="IPR009781">
    <property type="entry name" value="DUF1345"/>
</dbReference>
<feature type="transmembrane region" description="Helical" evidence="1">
    <location>
        <begin position="21"/>
        <end position="40"/>
    </location>
</feature>
<protein>
    <submittedName>
        <fullName evidence="2">DUF1345 domain-containing protein</fullName>
    </submittedName>
</protein>